<proteinExistence type="inferred from homology"/>
<comment type="subcellular location">
    <subcellularLocation>
        <location evidence="1">Plastid</location>
        <location evidence="1">Chloroplast</location>
    </subcellularLocation>
</comment>
<evidence type="ECO:0000256" key="9">
    <source>
        <dbReference type="ARBA" id="ARBA00023004"/>
    </source>
</evidence>
<dbReference type="GO" id="GO:0004322">
    <property type="term" value="F:ferroxidase activity"/>
    <property type="evidence" value="ECO:0007669"/>
    <property type="project" value="UniProtKB-EC"/>
</dbReference>
<evidence type="ECO:0000256" key="4">
    <source>
        <dbReference type="ARBA" id="ARBA00022528"/>
    </source>
</evidence>
<dbReference type="CDD" id="cd01056">
    <property type="entry name" value="Euk_Ferritin"/>
    <property type="match status" value="1"/>
</dbReference>
<dbReference type="AlphaFoldDB" id="A0AAP0KCD7"/>
<evidence type="ECO:0000256" key="3">
    <source>
        <dbReference type="ARBA" id="ARBA00022434"/>
    </source>
</evidence>
<protein>
    <recommendedName>
        <fullName evidence="14">Ferritin</fullName>
        <ecNumber evidence="14">1.16.3.1</ecNumber>
    </recommendedName>
</protein>
<dbReference type="EMBL" id="JBBNAF010000004">
    <property type="protein sequence ID" value="KAK9150051.1"/>
    <property type="molecule type" value="Genomic_DNA"/>
</dbReference>
<feature type="domain" description="Ferritin-like diiron" evidence="16">
    <location>
        <begin position="93"/>
        <end position="246"/>
    </location>
</feature>
<evidence type="ECO:0000256" key="10">
    <source>
        <dbReference type="ARBA" id="ARBA00025111"/>
    </source>
</evidence>
<keyword evidence="8 14" id="KW-0560">Oxidoreductase</keyword>
<evidence type="ECO:0000313" key="17">
    <source>
        <dbReference type="EMBL" id="KAK9150051.1"/>
    </source>
</evidence>
<keyword evidence="4" id="KW-0150">Chloroplast</keyword>
<dbReference type="InterPro" id="IPR001519">
    <property type="entry name" value="Ferritin"/>
</dbReference>
<dbReference type="InterPro" id="IPR009040">
    <property type="entry name" value="Ferritin-like_diiron"/>
</dbReference>
<evidence type="ECO:0000259" key="16">
    <source>
        <dbReference type="PROSITE" id="PS50905"/>
    </source>
</evidence>
<evidence type="ECO:0000256" key="2">
    <source>
        <dbReference type="ARBA" id="ARBA00007513"/>
    </source>
</evidence>
<keyword evidence="7" id="KW-0809">Transit peptide</keyword>
<reference evidence="17 18" key="1">
    <citation type="submission" date="2024-01" db="EMBL/GenBank/DDBJ databases">
        <title>Genome assemblies of Stephania.</title>
        <authorList>
            <person name="Yang L."/>
        </authorList>
    </citation>
    <scope>NUCLEOTIDE SEQUENCE [LARGE SCALE GENOMIC DNA]</scope>
    <source>
        <strain evidence="17">YNDBR</strain>
        <tissue evidence="17">Leaf</tissue>
    </source>
</reference>
<dbReference type="GO" id="GO:0006979">
    <property type="term" value="P:response to oxidative stress"/>
    <property type="evidence" value="ECO:0007669"/>
    <property type="project" value="UniProtKB-ARBA"/>
</dbReference>
<dbReference type="SUPFAM" id="SSF47240">
    <property type="entry name" value="Ferritin-like"/>
    <property type="match status" value="1"/>
</dbReference>
<dbReference type="InterPro" id="IPR009078">
    <property type="entry name" value="Ferritin-like_SF"/>
</dbReference>
<feature type="binding site" evidence="13">
    <location>
        <position position="228"/>
    </location>
    <ligand>
        <name>Fe cation</name>
        <dbReference type="ChEBI" id="CHEBI:24875"/>
        <label>1</label>
    </ligand>
</feature>
<feature type="chain" id="PRO_5043031824" description="Ferritin" evidence="15">
    <location>
        <begin position="19"/>
        <end position="267"/>
    </location>
</feature>
<dbReference type="Pfam" id="PF00210">
    <property type="entry name" value="Ferritin"/>
    <property type="match status" value="1"/>
</dbReference>
<sequence length="267" mass="30305">MVWKGVKMILKMCSGASALSVWTPHGENLSAPFFRCCSLKITSSVNSSSGRRSGALVVYASNEDINVVGPFADEVKKELDLVPSVPDRSLARQRFSQECKLALNDQINLDYSVSYMYDALYAYFDRDYIGLEGFAKFFNDLSLETRQQAKKLIQYQNKRGGRVELHRIVMPLTDFHHPDKGDGLYAMEIALSMERITNDRLLDLHKVASKNNDPQMADFIEGDFLTRQVDIVKKISEYVAQLRRIGKGHGVWHFDQMLLQDEVVVVA</sequence>
<dbReference type="FunFam" id="1.20.1260.10:FF:000006">
    <property type="entry name" value="Ferritin"/>
    <property type="match status" value="1"/>
</dbReference>
<dbReference type="PANTHER" id="PTHR11431:SF75">
    <property type="entry name" value="FERRITIN"/>
    <property type="match status" value="1"/>
</dbReference>
<dbReference type="InterPro" id="IPR014034">
    <property type="entry name" value="Ferritin_CS"/>
</dbReference>
<comment type="similarity">
    <text evidence="2 14">Belongs to the ferritin family.</text>
</comment>
<comment type="function">
    <text evidence="14">Stores iron in a soluble, non-toxic, readily available form. Important for iron homeostasis. Iron is taken up in the ferrous form and deposited as ferric hydroxides after oxidation.</text>
</comment>
<evidence type="ECO:0000256" key="11">
    <source>
        <dbReference type="ARBA" id="ARBA00026060"/>
    </source>
</evidence>
<evidence type="ECO:0000256" key="15">
    <source>
        <dbReference type="SAM" id="SignalP"/>
    </source>
</evidence>
<evidence type="ECO:0000256" key="6">
    <source>
        <dbReference type="ARBA" id="ARBA00022723"/>
    </source>
</evidence>
<dbReference type="Proteomes" id="UP001420932">
    <property type="component" value="Unassembled WGS sequence"/>
</dbReference>
<feature type="signal peptide" evidence="15">
    <location>
        <begin position="1"/>
        <end position="18"/>
    </location>
</feature>
<keyword evidence="15" id="KW-0732">Signal</keyword>
<feature type="binding site" evidence="13">
    <location>
        <position position="194"/>
    </location>
    <ligand>
        <name>Fe cation</name>
        <dbReference type="ChEBI" id="CHEBI:24875"/>
        <label>1</label>
    </ligand>
</feature>
<gene>
    <name evidence="17" type="ORF">Syun_008360</name>
</gene>
<comment type="catalytic activity">
    <reaction evidence="12 14">
        <text>4 Fe(2+) + O2 + 4 H(+) = 4 Fe(3+) + 2 H2O</text>
        <dbReference type="Rhea" id="RHEA:11148"/>
        <dbReference type="ChEBI" id="CHEBI:15377"/>
        <dbReference type="ChEBI" id="CHEBI:15378"/>
        <dbReference type="ChEBI" id="CHEBI:15379"/>
        <dbReference type="ChEBI" id="CHEBI:29033"/>
        <dbReference type="ChEBI" id="CHEBI:29034"/>
        <dbReference type="EC" id="1.16.3.1"/>
    </reaction>
</comment>
<comment type="caution">
    <text evidence="17">The sequence shown here is derived from an EMBL/GenBank/DDBJ whole genome shotgun (WGS) entry which is preliminary data.</text>
</comment>
<evidence type="ECO:0000256" key="14">
    <source>
        <dbReference type="RuleBase" id="RU361145"/>
    </source>
</evidence>
<evidence type="ECO:0000256" key="13">
    <source>
        <dbReference type="PIRSR" id="PIRSR601519-1"/>
    </source>
</evidence>
<dbReference type="GO" id="GO:0008199">
    <property type="term" value="F:ferric iron binding"/>
    <property type="evidence" value="ECO:0007669"/>
    <property type="project" value="InterPro"/>
</dbReference>
<evidence type="ECO:0000313" key="18">
    <source>
        <dbReference type="Proteomes" id="UP001420932"/>
    </source>
</evidence>
<dbReference type="EC" id="1.16.3.1" evidence="14"/>
<keyword evidence="5" id="KW-0934">Plastid</keyword>
<dbReference type="InterPro" id="IPR008331">
    <property type="entry name" value="Ferritin_DPS_dom"/>
</dbReference>
<dbReference type="PROSITE" id="PS50905">
    <property type="entry name" value="FERRITIN_LIKE"/>
    <property type="match status" value="1"/>
</dbReference>
<evidence type="ECO:0000256" key="5">
    <source>
        <dbReference type="ARBA" id="ARBA00022640"/>
    </source>
</evidence>
<dbReference type="GO" id="GO:0006879">
    <property type="term" value="P:intracellular iron ion homeostasis"/>
    <property type="evidence" value="ECO:0007669"/>
    <property type="project" value="UniProtKB-KW"/>
</dbReference>
<keyword evidence="9 13" id="KW-0408">Iron</keyword>
<keyword evidence="18" id="KW-1185">Reference proteome</keyword>
<dbReference type="GO" id="GO:0008198">
    <property type="term" value="F:ferrous iron binding"/>
    <property type="evidence" value="ECO:0007669"/>
    <property type="project" value="TreeGrafter"/>
</dbReference>
<name>A0AAP0KCD7_9MAGN</name>
<dbReference type="PANTHER" id="PTHR11431">
    <property type="entry name" value="FERRITIN"/>
    <property type="match status" value="1"/>
</dbReference>
<organism evidence="17 18">
    <name type="scientific">Stephania yunnanensis</name>
    <dbReference type="NCBI Taxonomy" id="152371"/>
    <lineage>
        <taxon>Eukaryota</taxon>
        <taxon>Viridiplantae</taxon>
        <taxon>Streptophyta</taxon>
        <taxon>Embryophyta</taxon>
        <taxon>Tracheophyta</taxon>
        <taxon>Spermatophyta</taxon>
        <taxon>Magnoliopsida</taxon>
        <taxon>Ranunculales</taxon>
        <taxon>Menispermaceae</taxon>
        <taxon>Menispermoideae</taxon>
        <taxon>Cissampelideae</taxon>
        <taxon>Stephania</taxon>
    </lineage>
</organism>
<keyword evidence="3 14" id="KW-0409">Iron storage</keyword>
<keyword evidence="6 13" id="KW-0479">Metal-binding</keyword>
<comment type="subunit">
    <text evidence="11">Oligomer of 24 subunits. There are two types of subunits: L (light) chain and H (heavy) chain. The major chain can be light or heavy, depending on the species and tissue type. The functional molecule forms a roughly spherical shell with a diameter of 12 nm and contains a central cavity into which the insoluble mineral iron core is deposited.</text>
</comment>
<dbReference type="GO" id="GO:0006826">
    <property type="term" value="P:iron ion transport"/>
    <property type="evidence" value="ECO:0007669"/>
    <property type="project" value="InterPro"/>
</dbReference>
<evidence type="ECO:0000256" key="1">
    <source>
        <dbReference type="ARBA" id="ARBA00004229"/>
    </source>
</evidence>
<evidence type="ECO:0000256" key="8">
    <source>
        <dbReference type="ARBA" id="ARBA00023002"/>
    </source>
</evidence>
<evidence type="ECO:0000256" key="12">
    <source>
        <dbReference type="ARBA" id="ARBA00047990"/>
    </source>
</evidence>
<dbReference type="GO" id="GO:0009507">
    <property type="term" value="C:chloroplast"/>
    <property type="evidence" value="ECO:0007669"/>
    <property type="project" value="UniProtKB-SubCell"/>
</dbReference>
<evidence type="ECO:0000256" key="7">
    <source>
        <dbReference type="ARBA" id="ARBA00022946"/>
    </source>
</evidence>
<dbReference type="PROSITE" id="PS00204">
    <property type="entry name" value="FERRITIN_2"/>
    <property type="match status" value="1"/>
</dbReference>
<dbReference type="InterPro" id="IPR012347">
    <property type="entry name" value="Ferritin-like"/>
</dbReference>
<accession>A0AAP0KCD7</accession>
<dbReference type="Gene3D" id="1.20.1260.10">
    <property type="match status" value="1"/>
</dbReference>
<comment type="function">
    <text evidence="10">Stores iron in a soluble, non-toxic, readily available form. Important for iron homeostasis. Has ferroxidase activity. Iron is taken up in the ferrous form and deposited as ferric hydroxides after oxidation.</text>
</comment>